<accession>A0A9P0G5L0</accession>
<keyword evidence="2" id="KW-1185">Reference proteome</keyword>
<organism evidence="1 2">
    <name type="scientific">Bemisia tabaci</name>
    <name type="common">Sweetpotato whitefly</name>
    <name type="synonym">Aleurodes tabaci</name>
    <dbReference type="NCBI Taxonomy" id="7038"/>
    <lineage>
        <taxon>Eukaryota</taxon>
        <taxon>Metazoa</taxon>
        <taxon>Ecdysozoa</taxon>
        <taxon>Arthropoda</taxon>
        <taxon>Hexapoda</taxon>
        <taxon>Insecta</taxon>
        <taxon>Pterygota</taxon>
        <taxon>Neoptera</taxon>
        <taxon>Paraneoptera</taxon>
        <taxon>Hemiptera</taxon>
        <taxon>Sternorrhyncha</taxon>
        <taxon>Aleyrodoidea</taxon>
        <taxon>Aleyrodidae</taxon>
        <taxon>Aleyrodinae</taxon>
        <taxon>Bemisia</taxon>
    </lineage>
</organism>
<reference evidence="1" key="1">
    <citation type="submission" date="2021-12" db="EMBL/GenBank/DDBJ databases">
        <authorList>
            <person name="King R."/>
        </authorList>
    </citation>
    <scope>NUCLEOTIDE SEQUENCE</scope>
</reference>
<dbReference type="AlphaFoldDB" id="A0A9P0G5L0"/>
<evidence type="ECO:0000313" key="2">
    <source>
        <dbReference type="Proteomes" id="UP001152759"/>
    </source>
</evidence>
<dbReference type="EMBL" id="OU963867">
    <property type="protein sequence ID" value="CAH0773651.1"/>
    <property type="molecule type" value="Genomic_DNA"/>
</dbReference>
<sequence length="354" mass="40490">MNEIRMIVDAKEKAGDVISTVPPKLANVEAITTRITKLARPELPWIVRREGEDLLTHYKKLLTIHHSDEVGHLTSFCVGIAMLGCIDLQLYSDIRAILRQEILELVDVSIEEFVQTHDLDIDINDLSDYDKISPYYCIYSTGILLTLIGKRLNDQNYKAWIEARNNSFAVPLGFTVTDPSLFGYQPSQVFAANFYSEVKSRWLIRRRLFVETWALSSKPGMLGTTCKTVLTLLRGAELTNFANISQWLLVLNPEIFCWNTMAKSLPLILRAYKKFISVGPLADWIKLILPDEHVREFHHNTLKVPFTIARQIAITYGNSTLSQVDGTDRSPETQMLFCPRQRSWSWEQRINGKA</sequence>
<name>A0A9P0G5L0_BEMTA</name>
<proteinExistence type="predicted"/>
<protein>
    <submittedName>
        <fullName evidence="1">Uncharacterized protein</fullName>
    </submittedName>
</protein>
<evidence type="ECO:0000313" key="1">
    <source>
        <dbReference type="EMBL" id="CAH0773651.1"/>
    </source>
</evidence>
<gene>
    <name evidence="1" type="ORF">BEMITA_LOCUS10108</name>
</gene>
<dbReference type="Proteomes" id="UP001152759">
    <property type="component" value="Chromosome 6"/>
</dbReference>